<dbReference type="EMBL" id="SJZI01000008">
    <property type="protein sequence ID" value="TCJ17689.1"/>
    <property type="molecule type" value="Genomic_DNA"/>
</dbReference>
<evidence type="ECO:0000256" key="3">
    <source>
        <dbReference type="ARBA" id="ARBA00022729"/>
    </source>
</evidence>
<dbReference type="InterPro" id="IPR011990">
    <property type="entry name" value="TPR-like_helical_dom_sf"/>
</dbReference>
<sequence length="519" mass="56485">MNSRYYFLGLSLLALVSCRKNIETVPQNNLSSATYYSNLPELKSALTGVYNGMQAPLTTEWRLTELRTDNSKQGVTNSSSSDNLDLNKLDMFSVPPTHDNVLQYWLATYANIRNANLLLQKIGVKYDPAAGATSFTGVSLPVAEADLKQVGGEALFIRAYHYFNLVRLYGGVFLVHEPIGPNAAFSIGRSSVADMYRFIEADLKTAIASMSTARFGQQAPADIGRATSWAAKGMLAKVYLTQGRKAEAITLLQDVIANSGYGLAPTYAEIFAPGTEMGKEILFAVRFKSGGLGLGSPFANDFAALNGGIVSGQNRGWNHPTYDIDSVAGKVDTATNGTARKVTLIAAYGAGPNPDLYVKKYISPVTVTGDAENDWPVLRFADILLMLAEAQGNTPASVGLISQVHQRAGNGAINPAAITSVADFEKLLADERRVEFAFENQRWFDLVRYNTTFSTITAEAVLKAHFAIEYSRHYAQYQNPTPPLAELQGAVTRDHLLLPIPQREIDTNTQMPIPQNPGY</sequence>
<dbReference type="OrthoDB" id="993981at2"/>
<dbReference type="Proteomes" id="UP000295334">
    <property type="component" value="Unassembled WGS sequence"/>
</dbReference>
<evidence type="ECO:0000313" key="9">
    <source>
        <dbReference type="Proteomes" id="UP000295334"/>
    </source>
</evidence>
<dbReference type="PROSITE" id="PS51257">
    <property type="entry name" value="PROKAR_LIPOPROTEIN"/>
    <property type="match status" value="1"/>
</dbReference>
<evidence type="ECO:0000259" key="7">
    <source>
        <dbReference type="Pfam" id="PF14322"/>
    </source>
</evidence>
<name>A0A4R1BK61_9BACT</name>
<gene>
    <name evidence="8" type="ORF">EPD60_05735</name>
</gene>
<comment type="subcellular location">
    <subcellularLocation>
        <location evidence="1">Cell outer membrane</location>
    </subcellularLocation>
</comment>
<evidence type="ECO:0000256" key="2">
    <source>
        <dbReference type="ARBA" id="ARBA00006275"/>
    </source>
</evidence>
<keyword evidence="9" id="KW-1185">Reference proteome</keyword>
<proteinExistence type="inferred from homology"/>
<keyword evidence="5" id="KW-0998">Cell outer membrane</keyword>
<dbReference type="AlphaFoldDB" id="A0A4R1BK61"/>
<accession>A0A4R1BK61</accession>
<dbReference type="RefSeq" id="WP_131447747.1">
    <property type="nucleotide sequence ID" value="NZ_SJZI01000008.1"/>
</dbReference>
<evidence type="ECO:0000313" key="8">
    <source>
        <dbReference type="EMBL" id="TCJ17689.1"/>
    </source>
</evidence>
<dbReference type="GO" id="GO:0009279">
    <property type="term" value="C:cell outer membrane"/>
    <property type="evidence" value="ECO:0007669"/>
    <property type="project" value="UniProtKB-SubCell"/>
</dbReference>
<feature type="domain" description="RagB/SusD" evidence="6">
    <location>
        <begin position="339"/>
        <end position="519"/>
    </location>
</feature>
<comment type="caution">
    <text evidence="8">The sequence shown here is derived from an EMBL/GenBank/DDBJ whole genome shotgun (WGS) entry which is preliminary data.</text>
</comment>
<comment type="similarity">
    <text evidence="2">Belongs to the SusD family.</text>
</comment>
<evidence type="ECO:0000256" key="5">
    <source>
        <dbReference type="ARBA" id="ARBA00023237"/>
    </source>
</evidence>
<dbReference type="InterPro" id="IPR012944">
    <property type="entry name" value="SusD_RagB_dom"/>
</dbReference>
<evidence type="ECO:0000256" key="4">
    <source>
        <dbReference type="ARBA" id="ARBA00023136"/>
    </source>
</evidence>
<dbReference type="SUPFAM" id="SSF48452">
    <property type="entry name" value="TPR-like"/>
    <property type="match status" value="1"/>
</dbReference>
<dbReference type="CDD" id="cd08977">
    <property type="entry name" value="SusD"/>
    <property type="match status" value="1"/>
</dbReference>
<keyword evidence="3" id="KW-0732">Signal</keyword>
<dbReference type="InterPro" id="IPR033985">
    <property type="entry name" value="SusD-like_N"/>
</dbReference>
<evidence type="ECO:0000259" key="6">
    <source>
        <dbReference type="Pfam" id="PF07980"/>
    </source>
</evidence>
<protein>
    <submittedName>
        <fullName evidence="8">RagB/SusD family nutrient uptake outer membrane protein</fullName>
    </submittedName>
</protein>
<evidence type="ECO:0000256" key="1">
    <source>
        <dbReference type="ARBA" id="ARBA00004442"/>
    </source>
</evidence>
<keyword evidence="4" id="KW-0472">Membrane</keyword>
<feature type="domain" description="SusD-like N-terminal" evidence="7">
    <location>
        <begin position="43"/>
        <end position="240"/>
    </location>
</feature>
<organism evidence="8 9">
    <name type="scientific">Flaviaesturariibacter flavus</name>
    <dbReference type="NCBI Taxonomy" id="2502780"/>
    <lineage>
        <taxon>Bacteria</taxon>
        <taxon>Pseudomonadati</taxon>
        <taxon>Bacteroidota</taxon>
        <taxon>Chitinophagia</taxon>
        <taxon>Chitinophagales</taxon>
        <taxon>Chitinophagaceae</taxon>
        <taxon>Flaviaestuariibacter</taxon>
    </lineage>
</organism>
<dbReference type="Gene3D" id="1.25.40.390">
    <property type="match status" value="1"/>
</dbReference>
<reference evidence="8 9" key="1">
    <citation type="submission" date="2019-03" db="EMBL/GenBank/DDBJ databases">
        <authorList>
            <person name="Kim M.K.M."/>
        </authorList>
    </citation>
    <scope>NUCLEOTIDE SEQUENCE [LARGE SCALE GENOMIC DNA]</scope>
    <source>
        <strain evidence="8 9">17J68-12</strain>
    </source>
</reference>
<dbReference type="Pfam" id="PF14322">
    <property type="entry name" value="SusD-like_3"/>
    <property type="match status" value="1"/>
</dbReference>
<dbReference type="Pfam" id="PF07980">
    <property type="entry name" value="SusD_RagB"/>
    <property type="match status" value="1"/>
</dbReference>